<dbReference type="EMBL" id="JABSTQ010010924">
    <property type="protein sequence ID" value="KAG0416742.1"/>
    <property type="molecule type" value="Genomic_DNA"/>
</dbReference>
<keyword evidence="2" id="KW-1185">Reference proteome</keyword>
<reference evidence="1 2" key="1">
    <citation type="journal article" date="2020" name="Cell">
        <title>Large-Scale Comparative Analyses of Tick Genomes Elucidate Their Genetic Diversity and Vector Capacities.</title>
        <authorList>
            <consortium name="Tick Genome and Microbiome Consortium (TIGMIC)"/>
            <person name="Jia N."/>
            <person name="Wang J."/>
            <person name="Shi W."/>
            <person name="Du L."/>
            <person name="Sun Y."/>
            <person name="Zhan W."/>
            <person name="Jiang J.F."/>
            <person name="Wang Q."/>
            <person name="Zhang B."/>
            <person name="Ji P."/>
            <person name="Bell-Sakyi L."/>
            <person name="Cui X.M."/>
            <person name="Yuan T.T."/>
            <person name="Jiang B.G."/>
            <person name="Yang W.F."/>
            <person name="Lam T.T."/>
            <person name="Chang Q.C."/>
            <person name="Ding S.J."/>
            <person name="Wang X.J."/>
            <person name="Zhu J.G."/>
            <person name="Ruan X.D."/>
            <person name="Zhao L."/>
            <person name="Wei J.T."/>
            <person name="Ye R.Z."/>
            <person name="Que T.C."/>
            <person name="Du C.H."/>
            <person name="Zhou Y.H."/>
            <person name="Cheng J.X."/>
            <person name="Dai P.F."/>
            <person name="Guo W.B."/>
            <person name="Han X.H."/>
            <person name="Huang E.J."/>
            <person name="Li L.F."/>
            <person name="Wei W."/>
            <person name="Gao Y.C."/>
            <person name="Liu J.Z."/>
            <person name="Shao H.Z."/>
            <person name="Wang X."/>
            <person name="Wang C.C."/>
            <person name="Yang T.C."/>
            <person name="Huo Q.B."/>
            <person name="Li W."/>
            <person name="Chen H.Y."/>
            <person name="Chen S.E."/>
            <person name="Zhou L.G."/>
            <person name="Ni X.B."/>
            <person name="Tian J.H."/>
            <person name="Sheng Y."/>
            <person name="Liu T."/>
            <person name="Pan Y.S."/>
            <person name="Xia L.Y."/>
            <person name="Li J."/>
            <person name="Zhao F."/>
            <person name="Cao W.C."/>
        </authorList>
    </citation>
    <scope>NUCLEOTIDE SEQUENCE [LARGE SCALE GENOMIC DNA]</scope>
    <source>
        <strain evidence="1">Iper-2018</strain>
    </source>
</reference>
<evidence type="ECO:0000313" key="1">
    <source>
        <dbReference type="EMBL" id="KAG0416742.1"/>
    </source>
</evidence>
<gene>
    <name evidence="1" type="ORF">HPB47_006189</name>
</gene>
<accession>A0AC60PB31</accession>
<comment type="caution">
    <text evidence="1">The sequence shown here is derived from an EMBL/GenBank/DDBJ whole genome shotgun (WGS) entry which is preliminary data.</text>
</comment>
<name>A0AC60PB31_IXOPE</name>
<protein>
    <submittedName>
        <fullName evidence="1">Uncharacterized protein</fullName>
    </submittedName>
</protein>
<proteinExistence type="predicted"/>
<sequence>MLAWYLDDPRKTLGIRELHSLLGVKFYRPTCEEDAEARLQAIIQETGCRQIDATPINPFDSNGKVLVRESAREHQHEEEEIRVVREGTGWFDVRDFQDNWVRIKIQAGDLLVLPPNAPGPREAHLGKPRGLLK</sequence>
<dbReference type="Proteomes" id="UP000805193">
    <property type="component" value="Unassembled WGS sequence"/>
</dbReference>
<evidence type="ECO:0000313" key="2">
    <source>
        <dbReference type="Proteomes" id="UP000805193"/>
    </source>
</evidence>
<organism evidence="1 2">
    <name type="scientific">Ixodes persulcatus</name>
    <name type="common">Taiga tick</name>
    <dbReference type="NCBI Taxonomy" id="34615"/>
    <lineage>
        <taxon>Eukaryota</taxon>
        <taxon>Metazoa</taxon>
        <taxon>Ecdysozoa</taxon>
        <taxon>Arthropoda</taxon>
        <taxon>Chelicerata</taxon>
        <taxon>Arachnida</taxon>
        <taxon>Acari</taxon>
        <taxon>Parasitiformes</taxon>
        <taxon>Ixodida</taxon>
        <taxon>Ixodoidea</taxon>
        <taxon>Ixodidae</taxon>
        <taxon>Ixodinae</taxon>
        <taxon>Ixodes</taxon>
    </lineage>
</organism>